<dbReference type="OrthoDB" id="8025968at2759"/>
<comment type="caution">
    <text evidence="4">The sequence shown here is derived from an EMBL/GenBank/DDBJ whole genome shotgun (WGS) entry which is preliminary data.</text>
</comment>
<dbReference type="InterPro" id="IPR013103">
    <property type="entry name" value="RVT_2"/>
</dbReference>
<keyword evidence="5" id="KW-1185">Reference proteome</keyword>
<accession>A0A6A3YFB8</accession>
<dbReference type="Pfam" id="PF07727">
    <property type="entry name" value="RVT_2"/>
    <property type="match status" value="1"/>
</dbReference>
<dbReference type="EMBL" id="QXGD01001014">
    <property type="protein sequence ID" value="KAE9217371.1"/>
    <property type="molecule type" value="Genomic_DNA"/>
</dbReference>
<evidence type="ECO:0000313" key="4">
    <source>
        <dbReference type="EMBL" id="KAE9217371.1"/>
    </source>
</evidence>
<protein>
    <recommendedName>
        <fullName evidence="1">Reverse transcriptase Ty1/copia-type domain-containing protein</fullName>
    </recommendedName>
</protein>
<dbReference type="Proteomes" id="UP000440367">
    <property type="component" value="Unassembled WGS sequence"/>
</dbReference>
<organism evidence="4 6">
    <name type="scientific">Phytophthora fragariae</name>
    <dbReference type="NCBI Taxonomy" id="53985"/>
    <lineage>
        <taxon>Eukaryota</taxon>
        <taxon>Sar</taxon>
        <taxon>Stramenopiles</taxon>
        <taxon>Oomycota</taxon>
        <taxon>Peronosporomycetes</taxon>
        <taxon>Peronosporales</taxon>
        <taxon>Peronosporaceae</taxon>
        <taxon>Phytophthora</taxon>
    </lineage>
</organism>
<dbReference type="AlphaFoldDB" id="A0A6A3YFB8"/>
<evidence type="ECO:0000313" key="3">
    <source>
        <dbReference type="EMBL" id="KAE9187631.1"/>
    </source>
</evidence>
<dbReference type="Proteomes" id="UP000433483">
    <property type="component" value="Unassembled WGS sequence"/>
</dbReference>
<evidence type="ECO:0000259" key="1">
    <source>
        <dbReference type="Pfam" id="PF07727"/>
    </source>
</evidence>
<sequence>MDIETAFLNGVLEEEVYMQIPQGLKAPRAWHKALVQYLTPAGFEGLQCEACIFLRNVEGKIQIVAIYVDDLMLIAKTPGEIAEMKAGIKNAFRANEMGPVSYILGIKVVRDRPRRKLWINQQLSADKIVDRFNMQHAFAANVPSAPGKKLRKPVTTANVMADMATKPFR</sequence>
<dbReference type="Proteomes" id="UP000460718">
    <property type="component" value="Unassembled WGS sequence"/>
</dbReference>
<evidence type="ECO:0000313" key="6">
    <source>
        <dbReference type="Proteomes" id="UP000440367"/>
    </source>
</evidence>
<evidence type="ECO:0000313" key="5">
    <source>
        <dbReference type="Proteomes" id="UP000433483"/>
    </source>
</evidence>
<evidence type="ECO:0000313" key="7">
    <source>
        <dbReference type="Proteomes" id="UP000460718"/>
    </source>
</evidence>
<feature type="domain" description="Reverse transcriptase Ty1/copia-type" evidence="1">
    <location>
        <begin position="25"/>
        <end position="144"/>
    </location>
</feature>
<dbReference type="EMBL" id="QXGB01001642">
    <property type="protein sequence ID" value="KAE9187631.1"/>
    <property type="molecule type" value="Genomic_DNA"/>
</dbReference>
<reference evidence="5 6" key="1">
    <citation type="submission" date="2018-08" db="EMBL/GenBank/DDBJ databases">
        <title>Genomic investigation of the strawberry pathogen Phytophthora fragariae indicates pathogenicity is determined by transcriptional variation in three key races.</title>
        <authorList>
            <person name="Adams T.M."/>
            <person name="Armitage A.D."/>
            <person name="Sobczyk M.K."/>
            <person name="Bates H.J."/>
            <person name="Dunwell J.M."/>
            <person name="Nellist C.F."/>
            <person name="Harrison R.J."/>
        </authorList>
    </citation>
    <scope>NUCLEOTIDE SEQUENCE [LARGE SCALE GENOMIC DNA]</scope>
    <source>
        <strain evidence="4 6">BC-1</strain>
        <strain evidence="3 5">NOV-27</strain>
        <strain evidence="2 7">SCRP245</strain>
    </source>
</reference>
<evidence type="ECO:0000313" key="2">
    <source>
        <dbReference type="EMBL" id="KAE8992398.1"/>
    </source>
</evidence>
<dbReference type="EMBL" id="QXFW01001336">
    <property type="protein sequence ID" value="KAE8992398.1"/>
    <property type="molecule type" value="Genomic_DNA"/>
</dbReference>
<proteinExistence type="predicted"/>
<name>A0A6A3YFB8_9STRA</name>
<gene>
    <name evidence="4" type="ORF">PF002_g16815</name>
    <name evidence="3" type="ORF">PF005_g20376</name>
    <name evidence="2" type="ORF">PF011_g17562</name>
</gene>